<evidence type="ECO:0000256" key="1">
    <source>
        <dbReference type="SAM" id="SignalP"/>
    </source>
</evidence>
<reference evidence="3" key="1">
    <citation type="submission" date="2019-03" db="EMBL/GenBank/DDBJ databases">
        <title>Weissella sp. 26KH-42 Genome sequencing.</title>
        <authorList>
            <person name="Heo J."/>
            <person name="Kim S.-J."/>
            <person name="Kim J.-S."/>
            <person name="Hong S.-B."/>
            <person name="Kwon S.-W."/>
        </authorList>
    </citation>
    <scope>NUCLEOTIDE SEQUENCE [LARGE SCALE GENOMIC DNA]</scope>
    <source>
        <strain evidence="3">26KH-42</strain>
    </source>
</reference>
<name>A0A4P6YSY7_9LACO</name>
<dbReference type="EMBL" id="CP037940">
    <property type="protein sequence ID" value="QBO35791.1"/>
    <property type="molecule type" value="Genomic_DNA"/>
</dbReference>
<evidence type="ECO:0000313" key="3">
    <source>
        <dbReference type="Proteomes" id="UP000292886"/>
    </source>
</evidence>
<gene>
    <name evidence="2" type="ORF">EQG49_04585</name>
</gene>
<evidence type="ECO:0000313" key="2">
    <source>
        <dbReference type="EMBL" id="QBO35791.1"/>
    </source>
</evidence>
<dbReference type="KEGG" id="wei:EQG49_04585"/>
<feature type="signal peptide" evidence="1">
    <location>
        <begin position="1"/>
        <end position="29"/>
    </location>
</feature>
<dbReference type="RefSeq" id="WP_133362870.1">
    <property type="nucleotide sequence ID" value="NZ_CP037940.1"/>
</dbReference>
<organism evidence="2 3">
    <name type="scientific">Periweissella cryptocerci</name>
    <dbReference type="NCBI Taxonomy" id="2506420"/>
    <lineage>
        <taxon>Bacteria</taxon>
        <taxon>Bacillati</taxon>
        <taxon>Bacillota</taxon>
        <taxon>Bacilli</taxon>
        <taxon>Lactobacillales</taxon>
        <taxon>Lactobacillaceae</taxon>
        <taxon>Periweissella</taxon>
    </lineage>
</organism>
<protein>
    <submittedName>
        <fullName evidence="2">Uncharacterized protein</fullName>
    </submittedName>
</protein>
<proteinExistence type="predicted"/>
<dbReference type="AlphaFoldDB" id="A0A4P6YSY7"/>
<dbReference type="Proteomes" id="UP000292886">
    <property type="component" value="Chromosome"/>
</dbReference>
<keyword evidence="1" id="KW-0732">Signal</keyword>
<dbReference type="OrthoDB" id="1932269at2"/>
<feature type="chain" id="PRO_5039346805" evidence="1">
    <location>
        <begin position="30"/>
        <end position="169"/>
    </location>
</feature>
<sequence>MKYAKKIILIALSAMALCVVGMTAIPATTADASTHTTRQVKKLPNSFVKNWKSHGTAYSDGYSFGVNGNMNLKGNRFKLTISVTYAGTSMNRQSFGGKFTKITKISKNNYKATYTDTATGEQGVLRMQLQTKKFHGKKYKVLKNNGFYFFKTMAQAKKSGYDLGSSLGL</sequence>
<accession>A0A4P6YSY7</accession>
<keyword evidence="3" id="KW-1185">Reference proteome</keyword>